<feature type="transmembrane region" description="Helical" evidence="9">
    <location>
        <begin position="144"/>
        <end position="163"/>
    </location>
</feature>
<evidence type="ECO:0000313" key="10">
    <source>
        <dbReference type="EMBL" id="PMD37342.1"/>
    </source>
</evidence>
<keyword evidence="4" id="KW-0677">Repeat</keyword>
<dbReference type="OrthoDB" id="3222at2759"/>
<feature type="transmembrane region" description="Helical" evidence="9">
    <location>
        <begin position="6"/>
        <end position="30"/>
    </location>
</feature>
<keyword evidence="11" id="KW-1185">Reference proteome</keyword>
<keyword evidence="8" id="KW-0813">Transport</keyword>
<dbReference type="Pfam" id="PF00230">
    <property type="entry name" value="MIP"/>
    <property type="match status" value="1"/>
</dbReference>
<dbReference type="GO" id="GO:0015250">
    <property type="term" value="F:water channel activity"/>
    <property type="evidence" value="ECO:0007669"/>
    <property type="project" value="TreeGrafter"/>
</dbReference>
<dbReference type="Gene3D" id="1.20.1080.10">
    <property type="entry name" value="Glycerol uptake facilitator protein"/>
    <property type="match status" value="1"/>
</dbReference>
<keyword evidence="3 8" id="KW-0812">Transmembrane</keyword>
<dbReference type="GO" id="GO:0005886">
    <property type="term" value="C:plasma membrane"/>
    <property type="evidence" value="ECO:0007669"/>
    <property type="project" value="TreeGrafter"/>
</dbReference>
<name>A0A2J6RFQ3_HYAVF</name>
<reference evidence="10 11" key="1">
    <citation type="submission" date="2016-04" db="EMBL/GenBank/DDBJ databases">
        <title>A degradative enzymes factory behind the ericoid mycorrhizal symbiosis.</title>
        <authorList>
            <consortium name="DOE Joint Genome Institute"/>
            <person name="Martino E."/>
            <person name="Morin E."/>
            <person name="Grelet G."/>
            <person name="Kuo A."/>
            <person name="Kohler A."/>
            <person name="Daghino S."/>
            <person name="Barry K."/>
            <person name="Choi C."/>
            <person name="Cichocki N."/>
            <person name="Clum A."/>
            <person name="Copeland A."/>
            <person name="Hainaut M."/>
            <person name="Haridas S."/>
            <person name="Labutti K."/>
            <person name="Lindquist E."/>
            <person name="Lipzen A."/>
            <person name="Khouja H.-R."/>
            <person name="Murat C."/>
            <person name="Ohm R."/>
            <person name="Olson A."/>
            <person name="Spatafora J."/>
            <person name="Veneault-Fourrey C."/>
            <person name="Henrissat B."/>
            <person name="Grigoriev I."/>
            <person name="Martin F."/>
            <person name="Perotto S."/>
        </authorList>
    </citation>
    <scope>NUCLEOTIDE SEQUENCE [LARGE SCALE GENOMIC DNA]</scope>
    <source>
        <strain evidence="10 11">F</strain>
    </source>
</reference>
<dbReference type="PANTHER" id="PTHR19139:SF283">
    <property type="entry name" value="AQUAPORIN"/>
    <property type="match status" value="1"/>
</dbReference>
<dbReference type="InterPro" id="IPR000425">
    <property type="entry name" value="MIP"/>
</dbReference>
<evidence type="ECO:0000256" key="3">
    <source>
        <dbReference type="ARBA" id="ARBA00022692"/>
    </source>
</evidence>
<evidence type="ECO:0000256" key="9">
    <source>
        <dbReference type="SAM" id="Phobius"/>
    </source>
</evidence>
<gene>
    <name evidence="10" type="ORF">L207DRAFT_383042</name>
</gene>
<accession>A0A2J6RFQ3</accession>
<feature type="transmembrane region" description="Helical" evidence="9">
    <location>
        <begin position="105"/>
        <end position="124"/>
    </location>
</feature>
<sequence length="242" mass="25340">LPPSTRGHVVAVIGEFLGTIVFLTMAFAGVETASASSSKNQGDGVSTATNSHSPEQLLYIAVAAGFSLAITAWTFFRISGGLFNPAISLGMALIGAITWVRCFFLIVAQSVAAIAASYIVYALFNGGLNVGTTLGGGTSNAQGIVIEMILTAQLAFTIFMLAAEQHDATYLAPIGIGLSLFMGEIVGVFWTGGSMNPARSLAPCVVNRKFPEYLWIYFVGPIAGVALAVLIFKLVVALEYET</sequence>
<dbReference type="InterPro" id="IPR023271">
    <property type="entry name" value="Aquaporin-like"/>
</dbReference>
<dbReference type="PRINTS" id="PR00783">
    <property type="entry name" value="MINTRINSICP"/>
</dbReference>
<feature type="non-terminal residue" evidence="10">
    <location>
        <position position="1"/>
    </location>
</feature>
<comment type="similarity">
    <text evidence="2 8">Belongs to the MIP/aquaporin (TC 1.A.8) family.</text>
</comment>
<organism evidence="10 11">
    <name type="scientific">Hyaloscypha variabilis (strain UAMH 11265 / GT02V1 / F)</name>
    <name type="common">Meliniomyces variabilis</name>
    <dbReference type="NCBI Taxonomy" id="1149755"/>
    <lineage>
        <taxon>Eukaryota</taxon>
        <taxon>Fungi</taxon>
        <taxon>Dikarya</taxon>
        <taxon>Ascomycota</taxon>
        <taxon>Pezizomycotina</taxon>
        <taxon>Leotiomycetes</taxon>
        <taxon>Helotiales</taxon>
        <taxon>Hyaloscyphaceae</taxon>
        <taxon>Hyaloscypha</taxon>
        <taxon>Hyaloscypha variabilis</taxon>
    </lineage>
</organism>
<dbReference type="STRING" id="1149755.A0A2J6RFQ3"/>
<feature type="transmembrane region" description="Helical" evidence="9">
    <location>
        <begin position="213"/>
        <end position="236"/>
    </location>
</feature>
<comment type="catalytic activity">
    <reaction evidence="7">
        <text>H2O(in) = H2O(out)</text>
        <dbReference type="Rhea" id="RHEA:29667"/>
        <dbReference type="ChEBI" id="CHEBI:15377"/>
    </reaction>
</comment>
<dbReference type="SUPFAM" id="SSF81338">
    <property type="entry name" value="Aquaporin-like"/>
    <property type="match status" value="1"/>
</dbReference>
<dbReference type="InterPro" id="IPR034294">
    <property type="entry name" value="Aquaporin_transptr"/>
</dbReference>
<dbReference type="PANTHER" id="PTHR19139">
    <property type="entry name" value="AQUAPORIN TRANSPORTER"/>
    <property type="match status" value="1"/>
</dbReference>
<dbReference type="Proteomes" id="UP000235786">
    <property type="component" value="Unassembled WGS sequence"/>
</dbReference>
<dbReference type="AlphaFoldDB" id="A0A2J6RFQ3"/>
<comment type="subcellular location">
    <subcellularLocation>
        <location evidence="1">Membrane</location>
        <topology evidence="1">Multi-pass membrane protein</topology>
    </subcellularLocation>
</comment>
<keyword evidence="6 9" id="KW-0472">Membrane</keyword>
<keyword evidence="5 9" id="KW-1133">Transmembrane helix</keyword>
<evidence type="ECO:0000256" key="2">
    <source>
        <dbReference type="ARBA" id="ARBA00006175"/>
    </source>
</evidence>
<feature type="transmembrane region" description="Helical" evidence="9">
    <location>
        <begin position="170"/>
        <end position="193"/>
    </location>
</feature>
<evidence type="ECO:0000256" key="4">
    <source>
        <dbReference type="ARBA" id="ARBA00022737"/>
    </source>
</evidence>
<evidence type="ECO:0000313" key="11">
    <source>
        <dbReference type="Proteomes" id="UP000235786"/>
    </source>
</evidence>
<evidence type="ECO:0000256" key="1">
    <source>
        <dbReference type="ARBA" id="ARBA00004141"/>
    </source>
</evidence>
<evidence type="ECO:0000256" key="8">
    <source>
        <dbReference type="RuleBase" id="RU000477"/>
    </source>
</evidence>
<evidence type="ECO:0000256" key="6">
    <source>
        <dbReference type="ARBA" id="ARBA00023136"/>
    </source>
</evidence>
<proteinExistence type="inferred from homology"/>
<evidence type="ECO:0000256" key="5">
    <source>
        <dbReference type="ARBA" id="ARBA00022989"/>
    </source>
</evidence>
<feature type="transmembrane region" description="Helical" evidence="9">
    <location>
        <begin position="57"/>
        <end position="76"/>
    </location>
</feature>
<protein>
    <submittedName>
        <fullName evidence="10">Aquaporin-like protein</fullName>
    </submittedName>
</protein>
<feature type="non-terminal residue" evidence="10">
    <location>
        <position position="242"/>
    </location>
</feature>
<dbReference type="EMBL" id="KZ613949">
    <property type="protein sequence ID" value="PMD37342.1"/>
    <property type="molecule type" value="Genomic_DNA"/>
</dbReference>
<evidence type="ECO:0000256" key="7">
    <source>
        <dbReference type="ARBA" id="ARBA00034651"/>
    </source>
</evidence>